<comment type="catalytic activity">
    <reaction evidence="10">
        <text>tRNA(Thr) + L-threonine + ATP = L-threonyl-tRNA(Thr) + AMP + diphosphate + H(+)</text>
        <dbReference type="Rhea" id="RHEA:24624"/>
        <dbReference type="Rhea" id="RHEA-COMP:9670"/>
        <dbReference type="Rhea" id="RHEA-COMP:9704"/>
        <dbReference type="ChEBI" id="CHEBI:15378"/>
        <dbReference type="ChEBI" id="CHEBI:30616"/>
        <dbReference type="ChEBI" id="CHEBI:33019"/>
        <dbReference type="ChEBI" id="CHEBI:57926"/>
        <dbReference type="ChEBI" id="CHEBI:78442"/>
        <dbReference type="ChEBI" id="CHEBI:78534"/>
        <dbReference type="ChEBI" id="CHEBI:456215"/>
        <dbReference type="EC" id="6.1.1.3"/>
    </reaction>
</comment>
<keyword evidence="7" id="KW-0067">ATP-binding</keyword>
<dbReference type="PANTHER" id="PTHR11451">
    <property type="entry name" value="THREONINE-TRNA LIGASE"/>
    <property type="match status" value="1"/>
</dbReference>
<dbReference type="CDD" id="cd00860">
    <property type="entry name" value="ThrRS_anticodon"/>
    <property type="match status" value="1"/>
</dbReference>
<evidence type="ECO:0000256" key="7">
    <source>
        <dbReference type="ARBA" id="ARBA00022840"/>
    </source>
</evidence>
<accession>A0A1G2UK57</accession>
<dbReference type="AlphaFoldDB" id="A0A1G2UK57"/>
<dbReference type="EMBL" id="MHWP01000027">
    <property type="protein sequence ID" value="OHB09767.1"/>
    <property type="molecule type" value="Genomic_DNA"/>
</dbReference>
<evidence type="ECO:0000259" key="12">
    <source>
        <dbReference type="PROSITE" id="PS50862"/>
    </source>
</evidence>
<evidence type="ECO:0000256" key="9">
    <source>
        <dbReference type="ARBA" id="ARBA00023146"/>
    </source>
</evidence>
<comment type="caution">
    <text evidence="13">The sequence shown here is derived from an EMBL/GenBank/DDBJ whole genome shotgun (WGS) entry which is preliminary data.</text>
</comment>
<protein>
    <recommendedName>
        <fullName evidence="2 11">Threonine--tRNA ligase</fullName>
        <ecNumber evidence="2 11">6.1.1.3</ecNumber>
    </recommendedName>
</protein>
<dbReference type="Gene3D" id="3.30.930.10">
    <property type="entry name" value="Bira Bifunctional Protein, Domain 2"/>
    <property type="match status" value="1"/>
</dbReference>
<keyword evidence="8" id="KW-0648">Protein biosynthesis</keyword>
<evidence type="ECO:0000313" key="14">
    <source>
        <dbReference type="Proteomes" id="UP000177202"/>
    </source>
</evidence>
<dbReference type="GO" id="GO:0004829">
    <property type="term" value="F:threonine-tRNA ligase activity"/>
    <property type="evidence" value="ECO:0007669"/>
    <property type="project" value="UniProtKB-UniRule"/>
</dbReference>
<dbReference type="SUPFAM" id="SSF52954">
    <property type="entry name" value="Class II aaRS ABD-related"/>
    <property type="match status" value="1"/>
</dbReference>
<evidence type="ECO:0000256" key="2">
    <source>
        <dbReference type="ARBA" id="ARBA00013163"/>
    </source>
</evidence>
<dbReference type="InterPro" id="IPR002320">
    <property type="entry name" value="Thr-tRNA-ligase_IIa"/>
</dbReference>
<dbReference type="EC" id="6.1.1.3" evidence="2 11"/>
<keyword evidence="3 13" id="KW-0436">Ligase</keyword>
<dbReference type="PANTHER" id="PTHR11451:SF44">
    <property type="entry name" value="THREONINE--TRNA LIGASE, CHLOROPLASTIC_MITOCHONDRIAL 2"/>
    <property type="match status" value="1"/>
</dbReference>
<name>A0A1G2UK57_9BACT</name>
<proteinExistence type="inferred from homology"/>
<evidence type="ECO:0000256" key="11">
    <source>
        <dbReference type="NCBIfam" id="TIGR00418"/>
    </source>
</evidence>
<dbReference type="InterPro" id="IPR036621">
    <property type="entry name" value="Anticodon-bd_dom_sf"/>
</dbReference>
<evidence type="ECO:0000256" key="4">
    <source>
        <dbReference type="ARBA" id="ARBA00022723"/>
    </source>
</evidence>
<evidence type="ECO:0000256" key="10">
    <source>
        <dbReference type="ARBA" id="ARBA00049515"/>
    </source>
</evidence>
<dbReference type="STRING" id="1802772.A3H60_01655"/>
<dbReference type="InterPro" id="IPR006195">
    <property type="entry name" value="aa-tRNA-synth_II"/>
</dbReference>
<dbReference type="FunFam" id="3.30.930.10:FF:000002">
    <property type="entry name" value="Threonine--tRNA ligase"/>
    <property type="match status" value="1"/>
</dbReference>
<dbReference type="SUPFAM" id="SSF55681">
    <property type="entry name" value="Class II aaRS and biotin synthetases"/>
    <property type="match status" value="1"/>
</dbReference>
<dbReference type="Pfam" id="PF03129">
    <property type="entry name" value="HGTP_anticodon"/>
    <property type="match status" value="1"/>
</dbReference>
<dbReference type="PRINTS" id="PR01047">
    <property type="entry name" value="TRNASYNTHTHR"/>
</dbReference>
<evidence type="ECO:0000256" key="3">
    <source>
        <dbReference type="ARBA" id="ARBA00022598"/>
    </source>
</evidence>
<comment type="similarity">
    <text evidence="1">Belongs to the class-II aminoacyl-tRNA synthetase family.</text>
</comment>
<keyword evidence="6" id="KW-0862">Zinc</keyword>
<dbReference type="InterPro" id="IPR033728">
    <property type="entry name" value="ThrRS_core"/>
</dbReference>
<sequence>MSELENNDHRKIGQELDLFVFSDLVGSGLPMWTPRGTIIRQELDNFVWELRSRYDYGRVTIPHITKRDLYETSGHWEKFGDDLFKIVSREGKDYALKPMNCPHHIQIFARKPHSYREMPQRYAETTMVYRDEQSGELGGLTRVLSITQDDSHVFCRTPQIKEEFLKIWDIVDKFYSTFGFSLRVRLSFRDPKTPEKYLGTSEIWDHAENALREIAEERKIDYVEGPGEAALYGPKLDFSAKSAGREWQVATIQLDMNLPDRFDLTCVNEEGKKERIVMIHSAITGSIERCTAVLLEHFNGSLPLWLSPIQVKVLPIGEAHFEYAKSISEKLKSENIRAELDDSNESLGKKVRNAKTEKVPYMFVIGDKEVSENKVTLESRSDEKLGQMSVDGLISKLKIEISERK</sequence>
<dbReference type="GO" id="GO:0046872">
    <property type="term" value="F:metal ion binding"/>
    <property type="evidence" value="ECO:0007669"/>
    <property type="project" value="UniProtKB-KW"/>
</dbReference>
<dbReference type="InterPro" id="IPR002314">
    <property type="entry name" value="aa-tRNA-synt_IIb"/>
</dbReference>
<evidence type="ECO:0000313" key="13">
    <source>
        <dbReference type="EMBL" id="OHB09767.1"/>
    </source>
</evidence>
<evidence type="ECO:0000256" key="8">
    <source>
        <dbReference type="ARBA" id="ARBA00022917"/>
    </source>
</evidence>
<evidence type="ECO:0000256" key="6">
    <source>
        <dbReference type="ARBA" id="ARBA00022833"/>
    </source>
</evidence>
<dbReference type="InterPro" id="IPR004154">
    <property type="entry name" value="Anticodon-bd"/>
</dbReference>
<dbReference type="FunFam" id="3.40.50.800:FF:000001">
    <property type="entry name" value="Threonine--tRNA ligase"/>
    <property type="match status" value="1"/>
</dbReference>
<feature type="domain" description="Aminoacyl-transfer RNA synthetases class-II family profile" evidence="12">
    <location>
        <begin position="39"/>
        <end position="303"/>
    </location>
</feature>
<dbReference type="InterPro" id="IPR045864">
    <property type="entry name" value="aa-tRNA-synth_II/BPL/LPL"/>
</dbReference>
<gene>
    <name evidence="13" type="ORF">A3H60_01655</name>
</gene>
<evidence type="ECO:0000256" key="1">
    <source>
        <dbReference type="ARBA" id="ARBA00008226"/>
    </source>
</evidence>
<dbReference type="CDD" id="cd00771">
    <property type="entry name" value="ThrRS_core"/>
    <property type="match status" value="1"/>
</dbReference>
<dbReference type="NCBIfam" id="TIGR00418">
    <property type="entry name" value="thrS"/>
    <property type="match status" value="1"/>
</dbReference>
<dbReference type="GO" id="GO:0005737">
    <property type="term" value="C:cytoplasm"/>
    <property type="evidence" value="ECO:0007669"/>
    <property type="project" value="UniProtKB-UniRule"/>
</dbReference>
<organism evidence="13 14">
    <name type="scientific">Candidatus Zambryskibacteria bacterium RIFCSPLOWO2_02_FULL_44_12b</name>
    <dbReference type="NCBI Taxonomy" id="1802772"/>
    <lineage>
        <taxon>Bacteria</taxon>
        <taxon>Candidatus Zambryskiibacteriota</taxon>
    </lineage>
</organism>
<keyword evidence="5" id="KW-0547">Nucleotide-binding</keyword>
<reference evidence="13 14" key="1">
    <citation type="journal article" date="2016" name="Nat. Commun.">
        <title>Thousands of microbial genomes shed light on interconnected biogeochemical processes in an aquifer system.</title>
        <authorList>
            <person name="Anantharaman K."/>
            <person name="Brown C.T."/>
            <person name="Hug L.A."/>
            <person name="Sharon I."/>
            <person name="Castelle C.J."/>
            <person name="Probst A.J."/>
            <person name="Thomas B.C."/>
            <person name="Singh A."/>
            <person name="Wilkins M.J."/>
            <person name="Karaoz U."/>
            <person name="Brodie E.L."/>
            <person name="Williams K.H."/>
            <person name="Hubbard S.S."/>
            <person name="Banfield J.F."/>
        </authorList>
    </citation>
    <scope>NUCLEOTIDE SEQUENCE [LARGE SCALE GENOMIC DNA]</scope>
</reference>
<dbReference type="Gene3D" id="3.40.50.800">
    <property type="entry name" value="Anticodon-binding domain"/>
    <property type="match status" value="1"/>
</dbReference>
<evidence type="ECO:0000256" key="5">
    <source>
        <dbReference type="ARBA" id="ARBA00022741"/>
    </source>
</evidence>
<dbReference type="GO" id="GO:0005524">
    <property type="term" value="F:ATP binding"/>
    <property type="evidence" value="ECO:0007669"/>
    <property type="project" value="UniProtKB-KW"/>
</dbReference>
<dbReference type="Pfam" id="PF00587">
    <property type="entry name" value="tRNA-synt_2b"/>
    <property type="match status" value="1"/>
</dbReference>
<dbReference type="Proteomes" id="UP000177202">
    <property type="component" value="Unassembled WGS sequence"/>
</dbReference>
<dbReference type="InterPro" id="IPR047246">
    <property type="entry name" value="ThrRS_anticodon"/>
</dbReference>
<dbReference type="PROSITE" id="PS50862">
    <property type="entry name" value="AA_TRNA_LIGASE_II"/>
    <property type="match status" value="1"/>
</dbReference>
<dbReference type="GO" id="GO:0006435">
    <property type="term" value="P:threonyl-tRNA aminoacylation"/>
    <property type="evidence" value="ECO:0007669"/>
    <property type="project" value="UniProtKB-UniRule"/>
</dbReference>
<keyword evidence="9" id="KW-0030">Aminoacyl-tRNA synthetase</keyword>
<keyword evidence="4" id="KW-0479">Metal-binding</keyword>